<name>T1AFM2_9ZZZZ</name>
<accession>T1AFM2</accession>
<comment type="caution">
    <text evidence="1">The sequence shown here is derived from an EMBL/GenBank/DDBJ whole genome shotgun (WGS) entry which is preliminary data.</text>
</comment>
<dbReference type="AlphaFoldDB" id="T1AFM2"/>
<feature type="non-terminal residue" evidence="1">
    <location>
        <position position="1"/>
    </location>
</feature>
<gene>
    <name evidence="1" type="ORF">B2A_05449</name>
</gene>
<sequence>FIGQAAEHLKTNGTIITVESSLADSKALHDFIDANGFRIADSEKAHIFFEDIVALALKKKG</sequence>
<evidence type="ECO:0000313" key="1">
    <source>
        <dbReference type="EMBL" id="EQD55962.1"/>
    </source>
</evidence>
<reference evidence="1" key="1">
    <citation type="submission" date="2013-08" db="EMBL/GenBank/DDBJ databases">
        <authorList>
            <person name="Mendez C."/>
            <person name="Richter M."/>
            <person name="Ferrer M."/>
            <person name="Sanchez J."/>
        </authorList>
    </citation>
    <scope>NUCLEOTIDE SEQUENCE</scope>
</reference>
<reference evidence="1" key="2">
    <citation type="journal article" date="2014" name="ISME J.">
        <title>Microbial stratification in low pH oxic and suboxic macroscopic growths along an acid mine drainage.</title>
        <authorList>
            <person name="Mendez-Garcia C."/>
            <person name="Mesa V."/>
            <person name="Sprenger R.R."/>
            <person name="Richter M."/>
            <person name="Diez M.S."/>
            <person name="Solano J."/>
            <person name="Bargiela R."/>
            <person name="Golyshina O.V."/>
            <person name="Manteca A."/>
            <person name="Ramos J.L."/>
            <person name="Gallego J.R."/>
            <person name="Llorente I."/>
            <person name="Martins Dos Santos V.A."/>
            <person name="Jensen O.N."/>
            <person name="Pelaez A.I."/>
            <person name="Sanchez J."/>
            <person name="Ferrer M."/>
        </authorList>
    </citation>
    <scope>NUCLEOTIDE SEQUENCE</scope>
</reference>
<proteinExistence type="predicted"/>
<dbReference type="EMBL" id="AUZZ01003787">
    <property type="protein sequence ID" value="EQD55962.1"/>
    <property type="molecule type" value="Genomic_DNA"/>
</dbReference>
<organism evidence="1">
    <name type="scientific">mine drainage metagenome</name>
    <dbReference type="NCBI Taxonomy" id="410659"/>
    <lineage>
        <taxon>unclassified sequences</taxon>
        <taxon>metagenomes</taxon>
        <taxon>ecological metagenomes</taxon>
    </lineage>
</organism>
<protein>
    <submittedName>
        <fullName evidence="1">Uncharacterized protein</fullName>
    </submittedName>
</protein>